<dbReference type="KEGG" id="pgri:PgNI_03578"/>
<reference evidence="2" key="3">
    <citation type="submission" date="2025-08" db="UniProtKB">
        <authorList>
            <consortium name="RefSeq"/>
        </authorList>
    </citation>
    <scope>IDENTIFICATION</scope>
    <source>
        <strain evidence="2">NI907</strain>
    </source>
</reference>
<reference evidence="2" key="1">
    <citation type="journal article" date="2019" name="Mol. Biol. Evol.">
        <title>Blast fungal genomes show frequent chromosomal changes, gene gains and losses, and effector gene turnover.</title>
        <authorList>
            <person name="Gomez Luciano L.B."/>
            <person name="Jason Tsai I."/>
            <person name="Chuma I."/>
            <person name="Tosa Y."/>
            <person name="Chen Y.H."/>
            <person name="Li J.Y."/>
            <person name="Li M.Y."/>
            <person name="Jade Lu M.Y."/>
            <person name="Nakayashiki H."/>
            <person name="Li W.H."/>
        </authorList>
    </citation>
    <scope>NUCLEOTIDE SEQUENCE</scope>
    <source>
        <strain evidence="2">NI907</strain>
    </source>
</reference>
<dbReference type="Proteomes" id="UP000515153">
    <property type="component" value="Unplaced"/>
</dbReference>
<sequence>MLKTTNKIYSTAAMTIMHFDDVTPGMIESLLHGKTDEEGMEGMLGICKAQWHSCVDMLEKIWLEQVAKNGSTHDLESRVKTGDNIMPWSLGTLTRCRSPQNFTDSAQCNALSGGDTMVESARNLASPTVEGFLYVLGSRQFIQPREKLLKSPAEHDGRYEKLERTVVHYIWATCQTCCVKSMVNTVVYVKALMAAGASSAAPSEPRQRASPKG</sequence>
<dbReference type="RefSeq" id="XP_030984422.1">
    <property type="nucleotide sequence ID" value="XM_031123632.1"/>
</dbReference>
<organism evidence="1 2">
    <name type="scientific">Pyricularia grisea</name>
    <name type="common">Crabgrass-specific blast fungus</name>
    <name type="synonym">Magnaporthe grisea</name>
    <dbReference type="NCBI Taxonomy" id="148305"/>
    <lineage>
        <taxon>Eukaryota</taxon>
        <taxon>Fungi</taxon>
        <taxon>Dikarya</taxon>
        <taxon>Ascomycota</taxon>
        <taxon>Pezizomycotina</taxon>
        <taxon>Sordariomycetes</taxon>
        <taxon>Sordariomycetidae</taxon>
        <taxon>Magnaporthales</taxon>
        <taxon>Pyriculariaceae</taxon>
        <taxon>Pyricularia</taxon>
    </lineage>
</organism>
<proteinExistence type="predicted"/>
<name>A0A6P8BB58_PYRGI</name>
<evidence type="ECO:0000313" key="2">
    <source>
        <dbReference type="RefSeq" id="XP_030984422.1"/>
    </source>
</evidence>
<accession>A0A6P8BB58</accession>
<reference evidence="2" key="2">
    <citation type="submission" date="2019-10" db="EMBL/GenBank/DDBJ databases">
        <authorList>
            <consortium name="NCBI Genome Project"/>
        </authorList>
    </citation>
    <scope>NUCLEOTIDE SEQUENCE</scope>
    <source>
        <strain evidence="2">NI907</strain>
    </source>
</reference>
<keyword evidence="1" id="KW-1185">Reference proteome</keyword>
<dbReference type="AlphaFoldDB" id="A0A6P8BB58"/>
<gene>
    <name evidence="2" type="ORF">PgNI_03578</name>
</gene>
<protein>
    <submittedName>
        <fullName evidence="2">Uncharacterized protein</fullName>
    </submittedName>
</protein>
<dbReference type="GeneID" id="41958541"/>
<evidence type="ECO:0000313" key="1">
    <source>
        <dbReference type="Proteomes" id="UP000515153"/>
    </source>
</evidence>